<accession>A0A016SWF7</accession>
<organism evidence="2 3">
    <name type="scientific">Ancylostoma ceylanicum</name>
    <dbReference type="NCBI Taxonomy" id="53326"/>
    <lineage>
        <taxon>Eukaryota</taxon>
        <taxon>Metazoa</taxon>
        <taxon>Ecdysozoa</taxon>
        <taxon>Nematoda</taxon>
        <taxon>Chromadorea</taxon>
        <taxon>Rhabditida</taxon>
        <taxon>Rhabditina</taxon>
        <taxon>Rhabditomorpha</taxon>
        <taxon>Strongyloidea</taxon>
        <taxon>Ancylostomatidae</taxon>
        <taxon>Ancylostomatinae</taxon>
        <taxon>Ancylostoma</taxon>
    </lineage>
</organism>
<evidence type="ECO:0000313" key="3">
    <source>
        <dbReference type="Proteomes" id="UP000024635"/>
    </source>
</evidence>
<proteinExistence type="predicted"/>
<reference evidence="3" key="1">
    <citation type="journal article" date="2015" name="Nat. Genet.">
        <title>The genome and transcriptome of the zoonotic hookworm Ancylostoma ceylanicum identify infection-specific gene families.</title>
        <authorList>
            <person name="Schwarz E.M."/>
            <person name="Hu Y."/>
            <person name="Antoshechkin I."/>
            <person name="Miller M.M."/>
            <person name="Sternberg P.W."/>
            <person name="Aroian R.V."/>
        </authorList>
    </citation>
    <scope>NUCLEOTIDE SEQUENCE</scope>
    <source>
        <strain evidence="3">HY135</strain>
    </source>
</reference>
<evidence type="ECO:0000313" key="2">
    <source>
        <dbReference type="EMBL" id="EYB94721.1"/>
    </source>
</evidence>
<protein>
    <submittedName>
        <fullName evidence="2">Uncharacterized protein</fullName>
    </submittedName>
</protein>
<name>A0A016SWF7_9BILA</name>
<sequence length="91" mass="10214">MLKSWRSANTARSDLSPGSKMDQRGRKVQDLLISPEHETRQNKYLRVGEQCRTINDVVLWRADTLSLTGAADTKMATLAFMFTVIFPQVGG</sequence>
<dbReference type="AlphaFoldDB" id="A0A016SWF7"/>
<feature type="compositionally biased region" description="Polar residues" evidence="1">
    <location>
        <begin position="1"/>
        <end position="13"/>
    </location>
</feature>
<dbReference type="Proteomes" id="UP000024635">
    <property type="component" value="Unassembled WGS sequence"/>
</dbReference>
<comment type="caution">
    <text evidence="2">The sequence shown here is derived from an EMBL/GenBank/DDBJ whole genome shotgun (WGS) entry which is preliminary data.</text>
</comment>
<dbReference type="EMBL" id="JARK01001504">
    <property type="protein sequence ID" value="EYB94721.1"/>
    <property type="molecule type" value="Genomic_DNA"/>
</dbReference>
<gene>
    <name evidence="2" type="primary">Acey_s0168.g189</name>
    <name evidence="2" type="ORF">Y032_0168g189</name>
</gene>
<evidence type="ECO:0000256" key="1">
    <source>
        <dbReference type="SAM" id="MobiDB-lite"/>
    </source>
</evidence>
<feature type="region of interest" description="Disordered" evidence="1">
    <location>
        <begin position="1"/>
        <end position="33"/>
    </location>
</feature>
<feature type="compositionally biased region" description="Basic and acidic residues" evidence="1">
    <location>
        <begin position="21"/>
        <end position="33"/>
    </location>
</feature>
<keyword evidence="3" id="KW-1185">Reference proteome</keyword>